<evidence type="ECO:0000313" key="2">
    <source>
        <dbReference type="EMBL" id="KAK2578539.1"/>
    </source>
</evidence>
<reference evidence="2" key="1">
    <citation type="submission" date="2021-08" db="EMBL/GenBank/DDBJ databases">
        <authorList>
            <person name="Misof B."/>
            <person name="Oliver O."/>
            <person name="Podsiadlowski L."/>
            <person name="Donath A."/>
            <person name="Peters R."/>
            <person name="Mayer C."/>
            <person name="Rust J."/>
            <person name="Gunkel S."/>
            <person name="Lesny P."/>
            <person name="Martin S."/>
            <person name="Oeyen J.P."/>
            <person name="Petersen M."/>
            <person name="Panagiotis P."/>
            <person name="Wilbrandt J."/>
            <person name="Tanja T."/>
        </authorList>
    </citation>
    <scope>NUCLEOTIDE SEQUENCE</scope>
    <source>
        <strain evidence="2">GBR_01_08_01A</strain>
        <tissue evidence="2">Thorax + abdomen</tissue>
    </source>
</reference>
<protein>
    <recommendedName>
        <fullName evidence="1">PiggyBac transposable element-derived protein domain-containing protein</fullName>
    </recommendedName>
</protein>
<name>A0AAD9VL63_9HYME</name>
<keyword evidence="3" id="KW-1185">Reference proteome</keyword>
<reference evidence="2" key="2">
    <citation type="journal article" date="2023" name="Commun. Biol.">
        <title>Intrasexual cuticular hydrocarbon dimorphism in a wasp sheds light on hydrocarbon biosynthesis genes in Hymenoptera.</title>
        <authorList>
            <person name="Moris V.C."/>
            <person name="Podsiadlowski L."/>
            <person name="Martin S."/>
            <person name="Oeyen J.P."/>
            <person name="Donath A."/>
            <person name="Petersen M."/>
            <person name="Wilbrandt J."/>
            <person name="Misof B."/>
            <person name="Liedtke D."/>
            <person name="Thamm M."/>
            <person name="Scheiner R."/>
            <person name="Schmitt T."/>
            <person name="Niehuis O."/>
        </authorList>
    </citation>
    <scope>NUCLEOTIDE SEQUENCE</scope>
    <source>
        <strain evidence="2">GBR_01_08_01A</strain>
    </source>
</reference>
<dbReference type="Pfam" id="PF13843">
    <property type="entry name" value="DDE_Tnp_1_7"/>
    <property type="match status" value="1"/>
</dbReference>
<comment type="caution">
    <text evidence="2">The sequence shown here is derived from an EMBL/GenBank/DDBJ whole genome shotgun (WGS) entry which is preliminary data.</text>
</comment>
<feature type="domain" description="PiggyBac transposable element-derived protein" evidence="1">
    <location>
        <begin position="7"/>
        <end position="65"/>
    </location>
</feature>
<evidence type="ECO:0000313" key="3">
    <source>
        <dbReference type="Proteomes" id="UP001258017"/>
    </source>
</evidence>
<dbReference type="PANTHER" id="PTHR46599">
    <property type="entry name" value="PIGGYBAC TRANSPOSABLE ELEMENT-DERIVED PROTEIN 4"/>
    <property type="match status" value="1"/>
</dbReference>
<proteinExistence type="predicted"/>
<evidence type="ECO:0000259" key="1">
    <source>
        <dbReference type="Pfam" id="PF13843"/>
    </source>
</evidence>
<accession>A0AAD9VL63</accession>
<dbReference type="InterPro" id="IPR029526">
    <property type="entry name" value="PGBD"/>
</dbReference>
<gene>
    <name evidence="2" type="ORF">KPH14_001279</name>
</gene>
<dbReference type="EMBL" id="JAIFRP010000240">
    <property type="protein sequence ID" value="KAK2578539.1"/>
    <property type="molecule type" value="Genomic_DNA"/>
</dbReference>
<sequence length="125" mass="14714">MTTIRKRNAQIQVEKAAIVAEYNKHMGGVDTSDMMQYSYLDERRAIKYWKKVVFSIFSRMVLNAYILYRNNTDGKTKTRLEFITDVIQSITTEWCTETAWKTAKGLRGVQQKGWWPKEKITHSLQ</sequence>
<dbReference type="PANTHER" id="PTHR46599:SF3">
    <property type="entry name" value="PIGGYBAC TRANSPOSABLE ELEMENT-DERIVED PROTEIN 4"/>
    <property type="match status" value="1"/>
</dbReference>
<organism evidence="2 3">
    <name type="scientific">Odynerus spinipes</name>
    <dbReference type="NCBI Taxonomy" id="1348599"/>
    <lineage>
        <taxon>Eukaryota</taxon>
        <taxon>Metazoa</taxon>
        <taxon>Ecdysozoa</taxon>
        <taxon>Arthropoda</taxon>
        <taxon>Hexapoda</taxon>
        <taxon>Insecta</taxon>
        <taxon>Pterygota</taxon>
        <taxon>Neoptera</taxon>
        <taxon>Endopterygota</taxon>
        <taxon>Hymenoptera</taxon>
        <taxon>Apocrita</taxon>
        <taxon>Aculeata</taxon>
        <taxon>Vespoidea</taxon>
        <taxon>Vespidae</taxon>
        <taxon>Eumeninae</taxon>
        <taxon>Odynerus</taxon>
    </lineage>
</organism>
<dbReference type="Proteomes" id="UP001258017">
    <property type="component" value="Unassembled WGS sequence"/>
</dbReference>
<dbReference type="AlphaFoldDB" id="A0AAD9VL63"/>